<dbReference type="SUPFAM" id="SSF48452">
    <property type="entry name" value="TPR-like"/>
    <property type="match status" value="1"/>
</dbReference>
<dbReference type="InterPro" id="IPR011990">
    <property type="entry name" value="TPR-like_helical_dom_sf"/>
</dbReference>
<reference evidence="1" key="1">
    <citation type="submission" date="2021-08" db="EMBL/GenBank/DDBJ databases">
        <title>Flavobacterium sp. strain CC-SYL302.</title>
        <authorList>
            <person name="Lin S.-Y."/>
            <person name="Lee T.-H."/>
            <person name="Young C.-C."/>
        </authorList>
    </citation>
    <scope>NUCLEOTIDE SEQUENCE</scope>
    <source>
        <strain evidence="1">CC-SYL302</strain>
    </source>
</reference>
<dbReference type="Proteomes" id="UP001163328">
    <property type="component" value="Chromosome"/>
</dbReference>
<evidence type="ECO:0008006" key="3">
    <source>
        <dbReference type="Google" id="ProtNLM"/>
    </source>
</evidence>
<protein>
    <recommendedName>
        <fullName evidence="3">Sel1 repeat family protein</fullName>
    </recommendedName>
</protein>
<dbReference type="EMBL" id="CP081495">
    <property type="protein sequence ID" value="UYW02277.1"/>
    <property type="molecule type" value="Genomic_DNA"/>
</dbReference>
<proteinExistence type="predicted"/>
<organism evidence="1 2">
    <name type="scientific">Flavobacterium agricola</name>
    <dbReference type="NCBI Taxonomy" id="2870839"/>
    <lineage>
        <taxon>Bacteria</taxon>
        <taxon>Pseudomonadati</taxon>
        <taxon>Bacteroidota</taxon>
        <taxon>Flavobacteriia</taxon>
        <taxon>Flavobacteriales</taxon>
        <taxon>Flavobacteriaceae</taxon>
        <taxon>Flavobacterium</taxon>
    </lineage>
</organism>
<evidence type="ECO:0000313" key="1">
    <source>
        <dbReference type="EMBL" id="UYW02277.1"/>
    </source>
</evidence>
<sequence length="128" mass="15367">MQKINLLIFGIITLFTNQVFSQNQLQIINFKIPDPIVSEQNLKNFSHYMNLAREEFIKKDYDQTFYYLKHAEKDGWHSADFWYYMGISVYYRGNESAAKRYLKRGFYKYGCTDCNLAYEQLFGSKLKF</sequence>
<name>A0ABY6M347_9FLAO</name>
<keyword evidence="2" id="KW-1185">Reference proteome</keyword>
<dbReference type="RefSeq" id="WP_264434794.1">
    <property type="nucleotide sequence ID" value="NZ_CP081495.1"/>
</dbReference>
<accession>A0ABY6M347</accession>
<evidence type="ECO:0000313" key="2">
    <source>
        <dbReference type="Proteomes" id="UP001163328"/>
    </source>
</evidence>
<gene>
    <name evidence="1" type="ORF">K5I29_05085</name>
</gene>